<feature type="non-terminal residue" evidence="2">
    <location>
        <position position="1416"/>
    </location>
</feature>
<reference evidence="2" key="1">
    <citation type="submission" date="2022-10" db="EMBL/GenBank/DDBJ databases">
        <authorList>
            <person name="Chen Y."/>
            <person name="Dougan E. K."/>
            <person name="Chan C."/>
            <person name="Rhodes N."/>
            <person name="Thang M."/>
        </authorList>
    </citation>
    <scope>NUCLEOTIDE SEQUENCE</scope>
</reference>
<feature type="compositionally biased region" description="Basic and acidic residues" evidence="1">
    <location>
        <begin position="1237"/>
        <end position="1285"/>
    </location>
</feature>
<sequence length="1416" mass="162011">MVNYKEDTNKGTIKAKDMVTIMAEGKNQTHSGVKRCCDKGDFKEFEWWGPRGFQAAVTTGGRPGRRWNWCAARGPAHYLGDSKTALDENGVLDKFHALRRNNSMDFEPAMNENRVLDKFKVLRRITLMDFEAAIGLTHAEQNTVDNDTVLWLRMLKLVKLPKDNNSRATVMAERPQDPLDYRADDEVDQGSLGHPTTKLTTLLTDIEEIKGVDGWKMQGQPEKWPQEFEKRIQFSEELATWVTGLKELLRMAIQRLSQEETMVQALALKEQKEIMEWKEHFRADRLPFCQGCEVCLRAAGKDQELNGPSQGIVLWRHTRCRSTNMELLYRKDWRDCTCHTNKDKTWRMTSCTRTQKCCLNQDAVLDPLPEEEEEPQQELPEAEIKQQEARERRWKDFVQDRKSQNAKNLTFTVPPKSRHNDDLLQAVAKLQDQGNARVEREVRELKQRMRTVLTPSRALGVATPELLPFGMKAMVKQKLWQKRDDTLKYPMQKVFADQSALQAERGDAPRGKDEEPGNQLQLDDPGDDGDRPENRRLDKVHNDLKRYNKLKQLTTFKLKMLKFKVVSLTRLKNLHKNLEGLTSPRKDCRCTRTWRSMQCWKRLTKEGLFWELKNQHHLSKQRGGGCMVRVLKCEEAIERMIVILGIEYETVCPREVELALNLKEELNAIEENLVQMEEVNDLKMKAVEAINGNQFQQLQGACWTRVTLKETKERHVWAVRRVRAPETEESHGFAVVYVDDTLLLGETEQVKAVADAVKSLWECSPLELRNEKKELRFCGMELRRYKKGVFLSQTGYLVEMLKRYEVQGVEAYPLPKVEDREDEEPDLKALRRAQTLVGELLWTSKNKTRCVAGQWTGKTLLWDSGRQACVTLSKAESELVGYSSGHPASEALGALIETVNSDQPLQKLLYGDNKAALNRTLENKAFAHHSTCVERSSQDEDGVEKNVKVPEDDQVIDEIHVPKNAKASAGNAIPKNPNVQDKIEVTMNDVATHPLTLTRRSRSPRPTSMEKYLFVNKLKVSLVGSMVRNDEDWRTFQALGLCGALLLLRGRVKSGLLLLIAVALASKKNPEWDRKKNQKLKANKNKVRWMEQEPLANKTSKDSKKTQKKEWSKPKEGWTGYTLFLQRIVEGPHRPESKSQNSALHLSLRRRSWMRMLMRVKMKVLSWWMMMRVLELCKCHMTGTNQNIMVVTAALARDFEPCLSSQTAMGAMGSLLASASTRLAVDEEELGQKKKVLQRDPRHKAADGGERDGRPEADEEPPERRRRTDSAGEPEGDGRGRERRSIKFYNKPSDKGKTYNKDYANHFDKGCNVIERFGETSAIIPEEMPSTPPATTSPDADGQRNDAPGVDYSLELTMRLPRPTVTTEETLREHYGKCGNGSCYEDHSDEVLLVQMELVAKKPHASMLSVSTERAG</sequence>
<dbReference type="OrthoDB" id="420676at2759"/>
<evidence type="ECO:0000313" key="3">
    <source>
        <dbReference type="EMBL" id="CAL1174173.1"/>
    </source>
</evidence>
<feature type="region of interest" description="Disordered" evidence="1">
    <location>
        <begin position="500"/>
        <end position="540"/>
    </location>
</feature>
<gene>
    <name evidence="2" type="ORF">C1SCF055_LOCUS45182</name>
</gene>
<evidence type="ECO:0008006" key="4">
    <source>
        <dbReference type="Google" id="ProtNLM"/>
    </source>
</evidence>
<feature type="non-terminal residue" evidence="2">
    <location>
        <position position="1"/>
    </location>
</feature>
<organism evidence="2">
    <name type="scientific">Cladocopium goreaui</name>
    <dbReference type="NCBI Taxonomy" id="2562237"/>
    <lineage>
        <taxon>Eukaryota</taxon>
        <taxon>Sar</taxon>
        <taxon>Alveolata</taxon>
        <taxon>Dinophyceae</taxon>
        <taxon>Suessiales</taxon>
        <taxon>Symbiodiniaceae</taxon>
        <taxon>Cladocopium</taxon>
    </lineage>
</organism>
<accession>A0A9P1M6F7</accession>
<name>A0A9P1M6F7_9DINO</name>
<dbReference type="EMBL" id="CAMXCT020006833">
    <property type="protein sequence ID" value="CAL1174173.1"/>
    <property type="molecule type" value="Genomic_DNA"/>
</dbReference>
<reference evidence="3" key="2">
    <citation type="submission" date="2024-04" db="EMBL/GenBank/DDBJ databases">
        <authorList>
            <person name="Chen Y."/>
            <person name="Shah S."/>
            <person name="Dougan E. K."/>
            <person name="Thang M."/>
            <person name="Chan C."/>
        </authorList>
    </citation>
    <scope>NUCLEOTIDE SEQUENCE [LARGE SCALE GENOMIC DNA]</scope>
</reference>
<feature type="compositionally biased region" description="Basic and acidic residues" evidence="1">
    <location>
        <begin position="1292"/>
        <end position="1301"/>
    </location>
</feature>
<feature type="region of interest" description="Disordered" evidence="1">
    <location>
        <begin position="1230"/>
        <end position="1301"/>
    </location>
</feature>
<evidence type="ECO:0000313" key="2">
    <source>
        <dbReference type="EMBL" id="CAI4020798.1"/>
    </source>
</evidence>
<feature type="compositionally biased region" description="Basic and acidic residues" evidence="1">
    <location>
        <begin position="504"/>
        <end position="515"/>
    </location>
</feature>
<proteinExistence type="predicted"/>
<protein>
    <recommendedName>
        <fullName evidence="4">Reverse transcriptase Ty1/copia-type domain-containing protein</fullName>
    </recommendedName>
</protein>
<dbReference type="EMBL" id="CAMXCT010006833">
    <property type="protein sequence ID" value="CAI4020798.1"/>
    <property type="molecule type" value="Genomic_DNA"/>
</dbReference>
<feature type="compositionally biased region" description="Basic and acidic residues" evidence="1">
    <location>
        <begin position="1099"/>
        <end position="1113"/>
    </location>
</feature>
<feature type="compositionally biased region" description="Basic and acidic residues" evidence="1">
    <location>
        <begin position="528"/>
        <end position="540"/>
    </location>
</feature>
<feature type="region of interest" description="Disordered" evidence="1">
    <location>
        <begin position="1089"/>
        <end position="1113"/>
    </location>
</feature>
<evidence type="ECO:0000256" key="1">
    <source>
        <dbReference type="SAM" id="MobiDB-lite"/>
    </source>
</evidence>
<comment type="caution">
    <text evidence="2">The sequence shown here is derived from an EMBL/GenBank/DDBJ whole genome shotgun (WGS) entry which is preliminary data.</text>
</comment>
<feature type="region of interest" description="Disordered" evidence="1">
    <location>
        <begin position="1324"/>
        <end position="1346"/>
    </location>
</feature>